<evidence type="ECO:0000313" key="1">
    <source>
        <dbReference type="EMBL" id="XDT71900.1"/>
    </source>
</evidence>
<dbReference type="RefSeq" id="WP_369600923.1">
    <property type="nucleotide sequence ID" value="NZ_CP154858.1"/>
</dbReference>
<dbReference type="AlphaFoldDB" id="A0AB39UVQ0"/>
<gene>
    <name evidence="1" type="ORF">AAIA72_14005</name>
</gene>
<protein>
    <submittedName>
        <fullName evidence="1">Uncharacterized protein</fullName>
    </submittedName>
</protein>
<name>A0AB39UVQ0_9GAMM</name>
<reference evidence="1" key="1">
    <citation type="submission" date="2024-05" db="EMBL/GenBank/DDBJ databases">
        <title>Genome sequencing of novel strain.</title>
        <authorList>
            <person name="Ganbat D."/>
            <person name="Ganbat S."/>
            <person name="Lee S.-J."/>
        </authorList>
    </citation>
    <scope>NUCLEOTIDE SEQUENCE</scope>
    <source>
        <strain evidence="1">SMD15-11</strain>
    </source>
</reference>
<dbReference type="KEGG" id="tcd:AAIA72_14005"/>
<sequence>MAGKLIRPLTILGIALLAASTLSWGKLKPIDEDAMSDVVAQAYISIDKHFNPIAGDNTSYTRVNFGLDIETQLNADVLELGRYQRTDDPNAPADSADVLINDFALGFIYNEDYFRNNPSMPRPLKPDGSSYRDGEIVPFKITDPFIEFAMDEGTNELTGFRIGFGQSEGYLSGDVQYLTGNVNVDIRDNGSGMKAASSSSNNLLDRIVVALAPLLTANSPLYTNAKLVDQQGNPDNIRAQYIGIPNGDVFYLYDVDATTRYILYQAAEQLGVLSNDMVVHGCSGTVILAWCGWAWEKDTVEIKPNNCQMLGVSVCFDLGMYKSLPIGQVEKRNGKKYLTGPSSGMFLSFQTKDLQWLNDVRKENPNDADFIKATSGAFFNIPNSVIEVDLNQALKGTPRVRTEYIDRGRGLF</sequence>
<organism evidence="1">
    <name type="scientific">Thermohahella caldifontis</name>
    <dbReference type="NCBI Taxonomy" id="3142973"/>
    <lineage>
        <taxon>Bacteria</taxon>
        <taxon>Pseudomonadati</taxon>
        <taxon>Pseudomonadota</taxon>
        <taxon>Gammaproteobacteria</taxon>
        <taxon>Oceanospirillales</taxon>
        <taxon>Hahellaceae</taxon>
        <taxon>Thermohahella</taxon>
    </lineage>
</organism>
<proteinExistence type="predicted"/>
<accession>A0AB39UVQ0</accession>
<dbReference type="EMBL" id="CP154858">
    <property type="protein sequence ID" value="XDT71900.1"/>
    <property type="molecule type" value="Genomic_DNA"/>
</dbReference>